<feature type="transmembrane region" description="Helical" evidence="1">
    <location>
        <begin position="422"/>
        <end position="440"/>
    </location>
</feature>
<reference evidence="2" key="1">
    <citation type="submission" date="2022-09" db="EMBL/GenBank/DDBJ databases">
        <title>Novel Mycoplasma species identified in domestic and wild animals.</title>
        <authorList>
            <person name="Volokhov D.V."/>
            <person name="Furtak V.A."/>
            <person name="Zagorodnyaya T.A."/>
        </authorList>
    </citation>
    <scope>NUCLEOTIDE SEQUENCE</scope>
    <source>
        <strain evidence="2">Oakley</strain>
    </source>
</reference>
<keyword evidence="1" id="KW-1133">Transmembrane helix</keyword>
<feature type="transmembrane region" description="Helical" evidence="1">
    <location>
        <begin position="247"/>
        <end position="272"/>
    </location>
</feature>
<evidence type="ECO:0000313" key="2">
    <source>
        <dbReference type="EMBL" id="MCV2231497.1"/>
    </source>
</evidence>
<sequence>MELSIISQVILLIFMHSMYSIIVVTREIFRIVKNRDIALISYVNLMFGFVYGIVPMLIHIGFINGTYINQFISYNTNGMKYFFIFYIFSVLSYIALQIGYQIKFRNKTKVKIIDNRIIALSAHALLVVSILSLYFWTLAYDSIFDIIRYADFIRAGYTPVNNSFAFLKYFVSLFMFSSYLYFILIYSKKVAKTPVFYIILFLLSFAGSIFYILANDGRMLAVIYLAVFVLIKFKIDISNKVKRYDEILRNYFLIGIISLIGVSLIEPVLYYAKYQVWRFDQTINPIVIIRDEFNFLLISLQTSLRVREYGIVQPRFFEDLLSGILAWVPSRFTTNMFTTTFEINTRLITGVSGQVPTDIVSMSLYSLGYIGPIVYPFLFGMLIKLIESSFYNTRKSSYYNMLYILIGFYMLKFVSHSDFNNILLNIFFFIIGHLVVKILSRVRL</sequence>
<feature type="transmembrane region" description="Helical" evidence="1">
    <location>
        <begin position="6"/>
        <end position="25"/>
    </location>
</feature>
<feature type="transmembrane region" description="Helical" evidence="1">
    <location>
        <begin position="166"/>
        <end position="187"/>
    </location>
</feature>
<feature type="transmembrane region" description="Helical" evidence="1">
    <location>
        <begin position="398"/>
        <end position="416"/>
    </location>
</feature>
<gene>
    <name evidence="2" type="ORF">N7548_01470</name>
</gene>
<feature type="transmembrane region" description="Helical" evidence="1">
    <location>
        <begin position="37"/>
        <end position="58"/>
    </location>
</feature>
<dbReference type="EMBL" id="JAOVQM010000001">
    <property type="protein sequence ID" value="MCV2231497.1"/>
    <property type="molecule type" value="Genomic_DNA"/>
</dbReference>
<feature type="transmembrane region" description="Helical" evidence="1">
    <location>
        <begin position="78"/>
        <end position="96"/>
    </location>
</feature>
<feature type="transmembrane region" description="Helical" evidence="1">
    <location>
        <begin position="364"/>
        <end position="386"/>
    </location>
</feature>
<comment type="caution">
    <text evidence="2">The sequence shown here is derived from an EMBL/GenBank/DDBJ whole genome shotgun (WGS) entry which is preliminary data.</text>
</comment>
<accession>A0ABT2Y4U7</accession>
<dbReference type="RefSeq" id="WP_263607620.1">
    <property type="nucleotide sequence ID" value="NZ_JAOVQM010000001.1"/>
</dbReference>
<feature type="transmembrane region" description="Helical" evidence="1">
    <location>
        <begin position="219"/>
        <end position="235"/>
    </location>
</feature>
<organism evidence="2 3">
    <name type="scientific">Paracholeplasma manati</name>
    <dbReference type="NCBI Taxonomy" id="591373"/>
    <lineage>
        <taxon>Bacteria</taxon>
        <taxon>Bacillati</taxon>
        <taxon>Mycoplasmatota</taxon>
        <taxon>Mollicutes</taxon>
        <taxon>Acholeplasmatales</taxon>
        <taxon>Acholeplasmataceae</taxon>
        <taxon>Paracholeplasma</taxon>
    </lineage>
</organism>
<protein>
    <submittedName>
        <fullName evidence="2">Oligosaccharide repeat unit polymerase</fullName>
    </submittedName>
</protein>
<dbReference type="Proteomes" id="UP001177160">
    <property type="component" value="Unassembled WGS sequence"/>
</dbReference>
<feature type="transmembrane region" description="Helical" evidence="1">
    <location>
        <begin position="194"/>
        <end position="213"/>
    </location>
</feature>
<evidence type="ECO:0000256" key="1">
    <source>
        <dbReference type="SAM" id="Phobius"/>
    </source>
</evidence>
<keyword evidence="1" id="KW-0812">Transmembrane</keyword>
<evidence type="ECO:0000313" key="3">
    <source>
        <dbReference type="Proteomes" id="UP001177160"/>
    </source>
</evidence>
<name>A0ABT2Y4U7_9MOLU</name>
<feature type="transmembrane region" description="Helical" evidence="1">
    <location>
        <begin position="117"/>
        <end position="136"/>
    </location>
</feature>
<keyword evidence="3" id="KW-1185">Reference proteome</keyword>
<proteinExistence type="predicted"/>
<keyword evidence="1" id="KW-0472">Membrane</keyword>